<name>U4QYC8_9FIRM</name>
<keyword evidence="2" id="KW-0732">Signal</keyword>
<reference evidence="3 4" key="1">
    <citation type="journal article" date="2013" name="Genome Announc.">
        <title>Draft Genome Sequence of the Cellulolytic Bacterium Clostridium papyrosolvens C7 (ATCC 700395).</title>
        <authorList>
            <person name="Zepeda V."/>
            <person name="Dassa B."/>
            <person name="Borovok I."/>
            <person name="Lamed R."/>
            <person name="Bayer E.A."/>
            <person name="Cate J.H."/>
        </authorList>
    </citation>
    <scope>NUCLEOTIDE SEQUENCE [LARGE SCALE GENOMIC DNA]</scope>
    <source>
        <strain evidence="3 4">C7</strain>
    </source>
</reference>
<dbReference type="RefSeq" id="WP_020817014.1">
    <property type="nucleotide sequence ID" value="NZ_ATAY01000094.1"/>
</dbReference>
<comment type="caution">
    <text evidence="3">The sequence shown here is derived from an EMBL/GenBank/DDBJ whole genome shotgun (WGS) entry which is preliminary data.</text>
</comment>
<dbReference type="EMBL" id="ATAY01000094">
    <property type="protein sequence ID" value="EPR08074.1"/>
    <property type="molecule type" value="Genomic_DNA"/>
</dbReference>
<organism evidence="3 4">
    <name type="scientific">Ruminiclostridium papyrosolvens C7</name>
    <dbReference type="NCBI Taxonomy" id="1330534"/>
    <lineage>
        <taxon>Bacteria</taxon>
        <taxon>Bacillati</taxon>
        <taxon>Bacillota</taxon>
        <taxon>Clostridia</taxon>
        <taxon>Eubacteriales</taxon>
        <taxon>Oscillospiraceae</taxon>
        <taxon>Ruminiclostridium</taxon>
    </lineage>
</organism>
<protein>
    <submittedName>
        <fullName evidence="3">Uncharacterized protein</fullName>
    </submittedName>
</protein>
<sequence length="337" mass="37657">MKASLKLFFVGILTASIILSSSITFAVESDNTNVVSDKEKIISKLLNAGFTSEQINDLPESELFTYKDGEIVSTDTRYYRISRQQDEKGATHSKSKEKKVTDEGTSKVTELTKEQCFYEVQEYNKKHNQPQSVTNASTTGGTFTTTSIYDSGAAYETDTDGWITMNLLVSHVSGTLYKLSAQWTWLTVPKYTQIDVIGLGHDEALTQTNDPIYSYFKDDWTNSWHNPSSGTETFTTPEKSVADSGGSVVSYALWSHDADTNGGYLRSNYRGYMSYYANVNDSSKHWISAYAKYAHQQTSLSISPSISWPASLGFSVEKSEKFDFLSPNPYCSVHVNY</sequence>
<feature type="region of interest" description="Disordered" evidence="1">
    <location>
        <begin position="83"/>
        <end position="106"/>
    </location>
</feature>
<gene>
    <name evidence="3" type="ORF">L323_18205</name>
</gene>
<evidence type="ECO:0000256" key="1">
    <source>
        <dbReference type="SAM" id="MobiDB-lite"/>
    </source>
</evidence>
<evidence type="ECO:0000313" key="3">
    <source>
        <dbReference type="EMBL" id="EPR08074.1"/>
    </source>
</evidence>
<feature type="chain" id="PRO_5004654163" evidence="2">
    <location>
        <begin position="27"/>
        <end position="337"/>
    </location>
</feature>
<accession>U4QYC8</accession>
<proteinExistence type="predicted"/>
<feature type="signal peptide" evidence="2">
    <location>
        <begin position="1"/>
        <end position="26"/>
    </location>
</feature>
<evidence type="ECO:0000256" key="2">
    <source>
        <dbReference type="SAM" id="SignalP"/>
    </source>
</evidence>
<dbReference type="AlphaFoldDB" id="U4QYC8"/>
<dbReference type="Proteomes" id="UP000016860">
    <property type="component" value="Unassembled WGS sequence"/>
</dbReference>
<evidence type="ECO:0000313" key="4">
    <source>
        <dbReference type="Proteomes" id="UP000016860"/>
    </source>
</evidence>
<dbReference type="OrthoDB" id="2974088at2"/>
<dbReference type="PATRIC" id="fig|1330534.3.peg.3615"/>